<evidence type="ECO:0000313" key="2">
    <source>
        <dbReference type="EMBL" id="MBS4183421.1"/>
    </source>
</evidence>
<dbReference type="AlphaFoldDB" id="A0A942T1I5"/>
<reference evidence="2" key="1">
    <citation type="submission" date="2021-05" db="EMBL/GenBank/DDBJ databases">
        <title>Novel Bacillus species.</title>
        <authorList>
            <person name="Liu G."/>
        </authorList>
    </citation>
    <scope>NUCLEOTIDE SEQUENCE</scope>
    <source>
        <strain evidence="2">FJAT-50051</strain>
    </source>
</reference>
<evidence type="ECO:0000256" key="1">
    <source>
        <dbReference type="SAM" id="MobiDB-lite"/>
    </source>
</evidence>
<feature type="region of interest" description="Disordered" evidence="1">
    <location>
        <begin position="213"/>
        <end position="236"/>
    </location>
</feature>
<organism evidence="2">
    <name type="scientific">Neobacillus citreus</name>
    <dbReference type="NCBI Taxonomy" id="2833578"/>
    <lineage>
        <taxon>Bacteria</taxon>
        <taxon>Bacillati</taxon>
        <taxon>Bacillota</taxon>
        <taxon>Bacilli</taxon>
        <taxon>Bacillales</taxon>
        <taxon>Bacillaceae</taxon>
        <taxon>Neobacillus</taxon>
    </lineage>
</organism>
<feature type="compositionally biased region" description="Low complexity" evidence="1">
    <location>
        <begin position="73"/>
        <end position="86"/>
    </location>
</feature>
<accession>A0A942T1I5</accession>
<feature type="region of interest" description="Disordered" evidence="1">
    <location>
        <begin position="56"/>
        <end position="86"/>
    </location>
</feature>
<sequence>MAGSPLVAALVDVGPTAPQWRTTFEGEAHAAVGSSAATVLRDWRAELLAEVDRATRRDRRRPAAANVSGSWWSTPPSGLLTTTPSTGDGADGSIGLWAVEDGFGWEHATVAAATPPTGARVLVVDDAAGWAHLCRRWSVDVSDTTRRHDWYRTTGRDGRWVTPDWVGVAEEYDAVHLTVRGWLRAAGTAVEVDDRNAGVIAGWTPGTTAWLTDASPSLGSGEPWSRRGHDAGWTTD</sequence>
<proteinExistence type="predicted"/>
<gene>
    <name evidence="2" type="ORF">KHB02_18685</name>
</gene>
<protein>
    <submittedName>
        <fullName evidence="2">Uncharacterized protein</fullName>
    </submittedName>
</protein>
<dbReference type="EMBL" id="JAGYPE010000003">
    <property type="protein sequence ID" value="MBS4183421.1"/>
    <property type="molecule type" value="Genomic_DNA"/>
</dbReference>
<name>A0A942T1I5_9BACI</name>
<comment type="caution">
    <text evidence="2">The sequence shown here is derived from an EMBL/GenBank/DDBJ whole genome shotgun (WGS) entry which is preliminary data.</text>
</comment>